<feature type="coiled-coil region" evidence="1">
    <location>
        <begin position="15"/>
        <end position="42"/>
    </location>
</feature>
<evidence type="ECO:0000313" key="5">
    <source>
        <dbReference type="Proteomes" id="UP001107558"/>
    </source>
</evidence>
<comment type="caution">
    <text evidence="4">The sequence shown here is derived from an EMBL/GenBank/DDBJ whole genome shotgun (WGS) entry which is preliminary data.</text>
</comment>
<keyword evidence="3" id="KW-0812">Transmembrane</keyword>
<feature type="compositionally biased region" description="Polar residues" evidence="2">
    <location>
        <begin position="382"/>
        <end position="402"/>
    </location>
</feature>
<organism evidence="4 5">
    <name type="scientific">Polypedilum vanderplanki</name>
    <name type="common">Sleeping chironomid midge</name>
    <dbReference type="NCBI Taxonomy" id="319348"/>
    <lineage>
        <taxon>Eukaryota</taxon>
        <taxon>Metazoa</taxon>
        <taxon>Ecdysozoa</taxon>
        <taxon>Arthropoda</taxon>
        <taxon>Hexapoda</taxon>
        <taxon>Insecta</taxon>
        <taxon>Pterygota</taxon>
        <taxon>Neoptera</taxon>
        <taxon>Endopterygota</taxon>
        <taxon>Diptera</taxon>
        <taxon>Nematocera</taxon>
        <taxon>Chironomoidea</taxon>
        <taxon>Chironomidae</taxon>
        <taxon>Chironominae</taxon>
        <taxon>Polypedilum</taxon>
        <taxon>Polypedilum</taxon>
    </lineage>
</organism>
<dbReference type="OrthoDB" id="6425771at2759"/>
<evidence type="ECO:0000256" key="1">
    <source>
        <dbReference type="SAM" id="Coils"/>
    </source>
</evidence>
<feature type="transmembrane region" description="Helical" evidence="3">
    <location>
        <begin position="160"/>
        <end position="179"/>
    </location>
</feature>
<dbReference type="EMBL" id="JADBJN010000002">
    <property type="protein sequence ID" value="KAG5674835.1"/>
    <property type="molecule type" value="Genomic_DNA"/>
</dbReference>
<feature type="region of interest" description="Disordered" evidence="2">
    <location>
        <begin position="376"/>
        <end position="407"/>
    </location>
</feature>
<accession>A0A9J6BZ50</accession>
<keyword evidence="1" id="KW-0175">Coiled coil</keyword>
<proteinExistence type="predicted"/>
<evidence type="ECO:0000256" key="3">
    <source>
        <dbReference type="SAM" id="Phobius"/>
    </source>
</evidence>
<dbReference type="Proteomes" id="UP001107558">
    <property type="component" value="Chromosome 2"/>
</dbReference>
<keyword evidence="3" id="KW-0472">Membrane</keyword>
<keyword evidence="5" id="KW-1185">Reference proteome</keyword>
<feature type="transmembrane region" description="Helical" evidence="3">
    <location>
        <begin position="128"/>
        <end position="148"/>
    </location>
</feature>
<gene>
    <name evidence="4" type="ORF">PVAND_004780</name>
</gene>
<keyword evidence="3" id="KW-1133">Transmembrane helix</keyword>
<protein>
    <submittedName>
        <fullName evidence="4">Uncharacterized protein</fullName>
    </submittedName>
</protein>
<dbReference type="AlphaFoldDB" id="A0A9J6BZ50"/>
<feature type="compositionally biased region" description="Basic residues" evidence="2">
    <location>
        <begin position="488"/>
        <end position="520"/>
    </location>
</feature>
<feature type="region of interest" description="Disordered" evidence="2">
    <location>
        <begin position="462"/>
        <end position="550"/>
    </location>
</feature>
<evidence type="ECO:0000256" key="2">
    <source>
        <dbReference type="SAM" id="MobiDB-lite"/>
    </source>
</evidence>
<name>A0A9J6BZ50_POLVA</name>
<reference evidence="4" key="1">
    <citation type="submission" date="2021-03" db="EMBL/GenBank/DDBJ databases">
        <title>Chromosome level genome of the anhydrobiotic midge Polypedilum vanderplanki.</title>
        <authorList>
            <person name="Yoshida Y."/>
            <person name="Kikawada T."/>
            <person name="Gusev O."/>
        </authorList>
    </citation>
    <scope>NUCLEOTIDE SEQUENCE</scope>
    <source>
        <strain evidence="4">NIAS01</strain>
        <tissue evidence="4">Whole body or cell culture</tissue>
    </source>
</reference>
<evidence type="ECO:0000313" key="4">
    <source>
        <dbReference type="EMBL" id="KAG5674835.1"/>
    </source>
</evidence>
<sequence length="550" mass="61364">MEVKLSISSSRRISFASDLKNIDEYDLELEELENERDNPTGKFQKRKDFTITNENKEEEDDVDFDYCAQGRQAWLERRRCSVQDPNQASYHRRWVKHNRVQDASFGGSSSDDEDILGVIRGPSTFANAFLYIGLGTISIGSIIFFVGTGEKGFKTQELRLIGPALAAIGLIFCIIRIMFCVCPSHCISKRERNKKSAKVDADHRTSLLGDTKRVSIARGPYINSKIPMSSSHSSQFPPKSIVKNKSYEGVEALRQIASTSLFLDNEQKINGGTLGQHTIPTIKEPTDEGSSNASLINLMPQAQDALIEPPIEMMKMETLKVDTLNIIDILSLTDSDTEREIRQIDINQEVVIPKVEPTSLFRDDGEELDDILMNEQLDSDGNRQSGRTATKLNRQRTSINQSKNKDADTLLMETSLMITDVPPPPPMSPPPFSPPPLPLSPNIVTTTFNIPSTASLTLPLTSTTATAVNPPTYEDTTDVRHEGGTSSRRSHHRHHHSHTHSHHSSHHHHKSSSQNKHRRTTTTSNDKDEKGQTNQITEAELVLSPSKLGQ</sequence>